<sequence length="394" mass="42137">MFEEKAQRISEAATALRDDEENAWDNVYSTRHTIQEILNEETFAKEGVQKATITLSLAEVNLHMPMELFETVEASSEGDSKHERGGEDMSIRGKEEEALLSAQDEVKECRATLGKSVVAGILARFIAGQPGPAVIIGNGLALSSTVVVLQIIAQLLSERLIPLVALDVRRSKVFSTGSSPKPTGFTRSPPTTAGQPPTSSDELRRAPPPSGLRCPPANPVRAPASSDSLRTSSVVGRGLDLPVYFGDSGSREVLHKVGAERACAAAITLDTSGANYRTVWALSKYFPNVKTFVRAHDGDHGLNLEKAGATAVHSVTIFIIFSLSFSQLHTAPVYVPGGCKPDCLCPCHLSELTELCEISGSSLGYGYARVMTKPKSQPSDSSDENQITEGTLAV</sequence>
<dbReference type="EMBL" id="CM037162">
    <property type="protein sequence ID" value="KAH7863712.1"/>
    <property type="molecule type" value="Genomic_DNA"/>
</dbReference>
<evidence type="ECO:0000313" key="1">
    <source>
        <dbReference type="EMBL" id="KAH7863712.1"/>
    </source>
</evidence>
<comment type="caution">
    <text evidence="1">The sequence shown here is derived from an EMBL/GenBank/DDBJ whole genome shotgun (WGS) entry which is preliminary data.</text>
</comment>
<proteinExistence type="predicted"/>
<accession>A0ACB7ZFA3</accession>
<name>A0ACB7ZFA3_9ERIC</name>
<keyword evidence="2" id="KW-1185">Reference proteome</keyword>
<dbReference type="Proteomes" id="UP000828048">
    <property type="component" value="Chromosome 12"/>
</dbReference>
<protein>
    <submittedName>
        <fullName evidence="1">Uncharacterized protein</fullName>
    </submittedName>
</protein>
<reference evidence="1 2" key="1">
    <citation type="journal article" date="2021" name="Hortic Res">
        <title>High-quality reference genome and annotation aids understanding of berry development for evergreen blueberry (Vaccinium darrowii).</title>
        <authorList>
            <person name="Yu J."/>
            <person name="Hulse-Kemp A.M."/>
            <person name="Babiker E."/>
            <person name="Staton M."/>
        </authorList>
    </citation>
    <scope>NUCLEOTIDE SEQUENCE [LARGE SCALE GENOMIC DNA]</scope>
    <source>
        <strain evidence="2">cv. NJ 8807/NJ 8810</strain>
        <tissue evidence="1">Young leaf</tissue>
    </source>
</reference>
<organism evidence="1 2">
    <name type="scientific">Vaccinium darrowii</name>
    <dbReference type="NCBI Taxonomy" id="229202"/>
    <lineage>
        <taxon>Eukaryota</taxon>
        <taxon>Viridiplantae</taxon>
        <taxon>Streptophyta</taxon>
        <taxon>Embryophyta</taxon>
        <taxon>Tracheophyta</taxon>
        <taxon>Spermatophyta</taxon>
        <taxon>Magnoliopsida</taxon>
        <taxon>eudicotyledons</taxon>
        <taxon>Gunneridae</taxon>
        <taxon>Pentapetalae</taxon>
        <taxon>asterids</taxon>
        <taxon>Ericales</taxon>
        <taxon>Ericaceae</taxon>
        <taxon>Vaccinioideae</taxon>
        <taxon>Vaccinieae</taxon>
        <taxon>Vaccinium</taxon>
    </lineage>
</organism>
<evidence type="ECO:0000313" key="2">
    <source>
        <dbReference type="Proteomes" id="UP000828048"/>
    </source>
</evidence>
<gene>
    <name evidence="1" type="ORF">Vadar_021015</name>
</gene>